<evidence type="ECO:0000256" key="15">
    <source>
        <dbReference type="RuleBase" id="RU362098"/>
    </source>
</evidence>
<name>A0A848G8K7_9RHOO</name>
<feature type="transmembrane region" description="Helical" evidence="15">
    <location>
        <begin position="593"/>
        <end position="613"/>
    </location>
</feature>
<dbReference type="GO" id="GO:0046872">
    <property type="term" value="F:metal ion binding"/>
    <property type="evidence" value="ECO:0007669"/>
    <property type="project" value="UniProtKB-KW"/>
</dbReference>
<dbReference type="InterPro" id="IPR027417">
    <property type="entry name" value="P-loop_NTPase"/>
</dbReference>
<evidence type="ECO:0000256" key="8">
    <source>
        <dbReference type="ARBA" id="ARBA00023004"/>
    </source>
</evidence>
<comment type="subcellular location">
    <subcellularLocation>
        <location evidence="15">Cell inner membrane</location>
        <topology evidence="15">Multi-pass membrane protein</topology>
    </subcellularLocation>
    <subcellularLocation>
        <location evidence="1">Cell membrane</location>
        <topology evidence="1">Multi-pass membrane protein</topology>
    </subcellularLocation>
</comment>
<evidence type="ECO:0000256" key="2">
    <source>
        <dbReference type="ARBA" id="ARBA00022448"/>
    </source>
</evidence>
<evidence type="ECO:0000259" key="16">
    <source>
        <dbReference type="PROSITE" id="PS51711"/>
    </source>
</evidence>
<keyword evidence="8 15" id="KW-0408">Iron</keyword>
<evidence type="ECO:0000256" key="13">
    <source>
        <dbReference type="PIRSR" id="PIRSR603373-1"/>
    </source>
</evidence>
<feature type="binding site" evidence="13">
    <location>
        <begin position="60"/>
        <end position="63"/>
    </location>
    <ligand>
        <name>GTP</name>
        <dbReference type="ChEBI" id="CHEBI:37565"/>
        <label>1</label>
    </ligand>
</feature>
<evidence type="ECO:0000256" key="12">
    <source>
        <dbReference type="NCBIfam" id="TIGR00437"/>
    </source>
</evidence>
<evidence type="ECO:0000256" key="9">
    <source>
        <dbReference type="ARBA" id="ARBA00023065"/>
    </source>
</evidence>
<feature type="binding site" evidence="14">
    <location>
        <position position="29"/>
    </location>
    <ligand>
        <name>Mg(2+)</name>
        <dbReference type="ChEBI" id="CHEBI:18420"/>
        <label>2</label>
    </ligand>
</feature>
<dbReference type="EMBL" id="JABBGA010000031">
    <property type="protein sequence ID" value="NML28618.1"/>
    <property type="molecule type" value="Genomic_DNA"/>
</dbReference>
<evidence type="ECO:0000256" key="14">
    <source>
        <dbReference type="PIRSR" id="PIRSR603373-2"/>
    </source>
</evidence>
<sequence length="648" mass="69596">MSGTLSIPGTFLLVGHPNVGKSVLFHRLTGAYVNVSNYPGTTVEVTRASARFDRDSALLDTPGVLALPSRSDDERTTVRALLNEPTRALLQVGDAKNLRRTLTLTALLAELGAPLVLALNMHDEAAARGVSIDLAALSEALGVPVEATVATDGKGVGALTRHLTDARAPRRILQYDKAFDAEIERVAAAITEHCPHPVLAARGLAILFLGGDDEVEAWMRQHAGDRFAGIATLRQEARARAGGDLPTLLAKERTEAADVLARSVVRRSIRSTPLLSQRVGQAVVHPVWGLPILLCILYLVYEFVGVFGATTLVGLLEEGLFEGILNPAMTHFIDAYVPIKWVSELLVGQYGLWTMGMTYALALILPIVTTFFLAFGVLEDSGYLPRLSVIANRLFALIGLNGRAVLPMVLGLGCVTMATLTTRILHSPRERLITTFLLALAIPCSAQLGVVLGMLGSLSFQAVLMWALAMVGILMLTGFLASKLIPGRRIPLVTEMPPMRLPIFGNVLKKTAGRLKWYLVEVIPLFLVGTFLMFSLDKLGVLPAIIRAGEPLVSGWLGLPPEASAAFVMGFLRRDFGATGLFAMSEHLDSIQAVVGMITITLFIPCFASLMMMVKEQGVKTAATMVALIVPFAFLVGGLFNIALRALA</sequence>
<dbReference type="Pfam" id="PF02421">
    <property type="entry name" value="FeoB_N"/>
    <property type="match status" value="1"/>
</dbReference>
<feature type="binding site" evidence="13">
    <location>
        <begin position="120"/>
        <end position="123"/>
    </location>
    <ligand>
        <name>GTP</name>
        <dbReference type="ChEBI" id="CHEBI:37565"/>
        <label>1</label>
    </ligand>
</feature>
<evidence type="ECO:0000256" key="6">
    <source>
        <dbReference type="ARBA" id="ARBA00022741"/>
    </source>
</evidence>
<dbReference type="InterPro" id="IPR050860">
    <property type="entry name" value="FeoB_GTPase"/>
</dbReference>
<dbReference type="AlphaFoldDB" id="A0A848G8K7"/>
<keyword evidence="4 15" id="KW-0410">Iron transport</keyword>
<evidence type="ECO:0000313" key="18">
    <source>
        <dbReference type="Proteomes" id="UP000580043"/>
    </source>
</evidence>
<dbReference type="InterPro" id="IPR030389">
    <property type="entry name" value="G_FEOB_dom"/>
</dbReference>
<dbReference type="RefSeq" id="WP_169148144.1">
    <property type="nucleotide sequence ID" value="NZ_JABBGA010000031.1"/>
</dbReference>
<keyword evidence="9" id="KW-0406">Ion transport</keyword>
<organism evidence="17 18">
    <name type="scientific">Zoogloea dura</name>
    <dbReference type="NCBI Taxonomy" id="2728840"/>
    <lineage>
        <taxon>Bacteria</taxon>
        <taxon>Pseudomonadati</taxon>
        <taxon>Pseudomonadota</taxon>
        <taxon>Betaproteobacteria</taxon>
        <taxon>Rhodocyclales</taxon>
        <taxon>Zoogloeaceae</taxon>
        <taxon>Zoogloea</taxon>
    </lineage>
</organism>
<dbReference type="Pfam" id="PF07664">
    <property type="entry name" value="FeoB_C"/>
    <property type="match status" value="1"/>
</dbReference>
<dbReference type="PANTHER" id="PTHR43185">
    <property type="entry name" value="FERROUS IRON TRANSPORT PROTEIN B"/>
    <property type="match status" value="1"/>
</dbReference>
<dbReference type="InterPro" id="IPR011642">
    <property type="entry name" value="Gate_dom"/>
</dbReference>
<dbReference type="GO" id="GO:0005886">
    <property type="term" value="C:plasma membrane"/>
    <property type="evidence" value="ECO:0007669"/>
    <property type="project" value="UniProtKB-SubCell"/>
</dbReference>
<keyword evidence="11 15" id="KW-0472">Membrane</keyword>
<dbReference type="Proteomes" id="UP000580043">
    <property type="component" value="Unassembled WGS sequence"/>
</dbReference>
<proteinExistence type="inferred from homology"/>
<feature type="transmembrane region" description="Helical" evidence="15">
    <location>
        <begin position="517"/>
        <end position="536"/>
    </location>
</feature>
<evidence type="ECO:0000256" key="5">
    <source>
        <dbReference type="ARBA" id="ARBA00022692"/>
    </source>
</evidence>
<keyword evidence="2 15" id="KW-0813">Transport</keyword>
<feature type="transmembrane region" description="Helical" evidence="15">
    <location>
        <begin position="350"/>
        <end position="374"/>
    </location>
</feature>
<comment type="caution">
    <text evidence="17">The sequence shown here is derived from an EMBL/GenBank/DDBJ whole genome shotgun (WGS) entry which is preliminary data.</text>
</comment>
<dbReference type="InterPro" id="IPR011640">
    <property type="entry name" value="Fe2_transport_prot_B_C"/>
</dbReference>
<feature type="transmembrane region" description="Helical" evidence="15">
    <location>
        <begin position="394"/>
        <end position="420"/>
    </location>
</feature>
<dbReference type="InterPro" id="IPR041069">
    <property type="entry name" value="FeoB_Cyto"/>
</dbReference>
<feature type="binding site" evidence="14">
    <location>
        <position position="30"/>
    </location>
    <ligand>
        <name>Mg(2+)</name>
        <dbReference type="ChEBI" id="CHEBI:18420"/>
        <label>2</label>
    </ligand>
</feature>
<evidence type="ECO:0000313" key="17">
    <source>
        <dbReference type="EMBL" id="NML28618.1"/>
    </source>
</evidence>
<keyword evidence="14" id="KW-0479">Metal-binding</keyword>
<keyword evidence="14" id="KW-0460">Magnesium</keyword>
<keyword evidence="7 15" id="KW-1133">Transmembrane helix</keyword>
<keyword evidence="10 13" id="KW-0342">GTP-binding</keyword>
<feature type="domain" description="FeoB-type G" evidence="16">
    <location>
        <begin position="8"/>
        <end position="169"/>
    </location>
</feature>
<dbReference type="Pfam" id="PF07670">
    <property type="entry name" value="Gate"/>
    <property type="match status" value="2"/>
</dbReference>
<feature type="binding site" evidence="13">
    <location>
        <begin position="15"/>
        <end position="22"/>
    </location>
    <ligand>
        <name>GTP</name>
        <dbReference type="ChEBI" id="CHEBI:37565"/>
        <label>1</label>
    </ligand>
</feature>
<evidence type="ECO:0000256" key="4">
    <source>
        <dbReference type="ARBA" id="ARBA00022496"/>
    </source>
</evidence>
<dbReference type="InterPro" id="IPR006073">
    <property type="entry name" value="GTP-bd"/>
</dbReference>
<dbReference type="PANTHER" id="PTHR43185:SF1">
    <property type="entry name" value="FE(2+) TRANSPORTER FEOB"/>
    <property type="match status" value="1"/>
</dbReference>
<gene>
    <name evidence="17" type="primary">feoB</name>
    <name evidence="17" type="ORF">HHL15_22915</name>
</gene>
<feature type="transmembrane region" description="Helical" evidence="15">
    <location>
        <begin position="462"/>
        <end position="481"/>
    </location>
</feature>
<dbReference type="PRINTS" id="PR00326">
    <property type="entry name" value="GTP1OBG"/>
</dbReference>
<dbReference type="Gene3D" id="1.10.287.1770">
    <property type="match status" value="1"/>
</dbReference>
<feature type="binding site" evidence="13">
    <location>
        <begin position="149"/>
        <end position="151"/>
    </location>
    <ligand>
        <name>GTP</name>
        <dbReference type="ChEBI" id="CHEBI:37565"/>
        <label>1</label>
    </ligand>
</feature>
<dbReference type="NCBIfam" id="TIGR00437">
    <property type="entry name" value="feoB"/>
    <property type="match status" value="1"/>
</dbReference>
<feature type="transmembrane region" description="Helical" evidence="15">
    <location>
        <begin position="432"/>
        <end position="456"/>
    </location>
</feature>
<feature type="transmembrane region" description="Helical" evidence="15">
    <location>
        <begin position="625"/>
        <end position="644"/>
    </location>
</feature>
<evidence type="ECO:0000256" key="10">
    <source>
        <dbReference type="ARBA" id="ARBA00023134"/>
    </source>
</evidence>
<keyword evidence="5 15" id="KW-0812">Transmembrane</keyword>
<evidence type="ECO:0000256" key="3">
    <source>
        <dbReference type="ARBA" id="ARBA00022475"/>
    </source>
</evidence>
<dbReference type="Pfam" id="PF17910">
    <property type="entry name" value="FeoB_Cyto"/>
    <property type="match status" value="1"/>
</dbReference>
<comment type="similarity">
    <text evidence="15">Belongs to the TRAFAC class TrmE-Era-EngA-EngB-Septin-like GTPase superfamily. FeoB GTPase (TC 9.A.8) family.</text>
</comment>
<keyword evidence="3" id="KW-1003">Cell membrane</keyword>
<evidence type="ECO:0000256" key="11">
    <source>
        <dbReference type="ARBA" id="ARBA00023136"/>
    </source>
</evidence>
<comment type="function">
    <text evidence="15">Probable transporter of a GTP-driven Fe(2+) uptake system.</text>
</comment>
<protein>
    <recommendedName>
        <fullName evidence="12 15">Ferrous iron transport protein B</fullName>
    </recommendedName>
</protein>
<reference evidence="17 18" key="1">
    <citation type="submission" date="2020-04" db="EMBL/GenBank/DDBJ databases">
        <title>Zoogloea sp. G-4-1-14 isolated from soil.</title>
        <authorList>
            <person name="Dahal R.H."/>
        </authorList>
    </citation>
    <scope>NUCLEOTIDE SEQUENCE [LARGE SCALE GENOMIC DNA]</scope>
    <source>
        <strain evidence="17 18">G-4-1-14</strain>
    </source>
</reference>
<feature type="binding site" evidence="13">
    <location>
        <begin position="40"/>
        <end position="44"/>
    </location>
    <ligand>
        <name>GTP</name>
        <dbReference type="ChEBI" id="CHEBI:37565"/>
        <label>1</label>
    </ligand>
</feature>
<dbReference type="GO" id="GO:0005525">
    <property type="term" value="F:GTP binding"/>
    <property type="evidence" value="ECO:0007669"/>
    <property type="project" value="UniProtKB-KW"/>
</dbReference>
<feature type="transmembrane region" description="Helical" evidence="15">
    <location>
        <begin position="288"/>
        <end position="316"/>
    </location>
</feature>
<dbReference type="GO" id="GO:0015093">
    <property type="term" value="F:ferrous iron transmembrane transporter activity"/>
    <property type="evidence" value="ECO:0007669"/>
    <property type="project" value="UniProtKB-UniRule"/>
</dbReference>
<accession>A0A848G8K7</accession>
<dbReference type="PROSITE" id="PS51711">
    <property type="entry name" value="G_FEOB"/>
    <property type="match status" value="1"/>
</dbReference>
<dbReference type="Gene3D" id="3.40.50.300">
    <property type="entry name" value="P-loop containing nucleotide triphosphate hydrolases"/>
    <property type="match status" value="1"/>
</dbReference>
<dbReference type="InterPro" id="IPR003373">
    <property type="entry name" value="Fe2_transport_prot-B"/>
</dbReference>
<evidence type="ECO:0000256" key="1">
    <source>
        <dbReference type="ARBA" id="ARBA00004651"/>
    </source>
</evidence>
<evidence type="ECO:0000256" key="7">
    <source>
        <dbReference type="ARBA" id="ARBA00022989"/>
    </source>
</evidence>
<dbReference type="SUPFAM" id="SSF52540">
    <property type="entry name" value="P-loop containing nucleoside triphosphate hydrolases"/>
    <property type="match status" value="1"/>
</dbReference>
<keyword evidence="6 13" id="KW-0547">Nucleotide-binding</keyword>
<keyword evidence="18" id="KW-1185">Reference proteome</keyword>